<sequence>MAENATTWTDTATVDLEGMRVTLSEPVLVGRRRGYFWFPNLWTMPNGELLSTISPVPDIHLSGVPYLVLWSRDGGLTWTEPQVSCDGGQTLIHLHSGDSILLPYDLRPRADGIGAPHNIVPAGQRVFDYVPTGVVITGMPAPVPLIVPGLDVVTFSFNGQTLWLEDGTYLATAYGHFEGDDRDSIVAVESTDGTNWEVRSVVADAACPVPGNGGPSESAICRLQDGRIMCVFRVESKLPFGQTWSSDEGRTWTPAVTMPGPFSVQPSLAVMADGAVALSGGRPGLYLWLNADGTGQDWQQIDILTHHNSCQPHEQIIYSEDLSRQKTTSYTEVVAVDDRTLLYTYDRVPNGWRRIPEDMDDTNSVWLVRATVER</sequence>
<dbReference type="Gene3D" id="2.120.10.10">
    <property type="match status" value="1"/>
</dbReference>
<reference evidence="1" key="1">
    <citation type="submission" date="2019-09" db="EMBL/GenBank/DDBJ databases">
        <title>Characterisation of the sponge microbiome using genome-centric metagenomics.</title>
        <authorList>
            <person name="Engelberts J.P."/>
            <person name="Robbins S.J."/>
            <person name="De Goeij J.M."/>
            <person name="Aranda M."/>
            <person name="Bell S.C."/>
            <person name="Webster N.S."/>
        </authorList>
    </citation>
    <scope>NUCLEOTIDE SEQUENCE</scope>
    <source>
        <strain evidence="1">SB0664_bin_27</strain>
    </source>
</reference>
<accession>A0A6B0YUC7</accession>
<organism evidence="1">
    <name type="scientific">Caldilineaceae bacterium SB0664_bin_27</name>
    <dbReference type="NCBI Taxonomy" id="2605260"/>
    <lineage>
        <taxon>Bacteria</taxon>
        <taxon>Bacillati</taxon>
        <taxon>Chloroflexota</taxon>
        <taxon>Caldilineae</taxon>
        <taxon>Caldilineales</taxon>
        <taxon>Caldilineaceae</taxon>
    </lineage>
</organism>
<dbReference type="EMBL" id="VXRG01000054">
    <property type="protein sequence ID" value="MXY93058.1"/>
    <property type="molecule type" value="Genomic_DNA"/>
</dbReference>
<gene>
    <name evidence="1" type="ORF">F4Y42_06355</name>
</gene>
<evidence type="ECO:0000313" key="1">
    <source>
        <dbReference type="EMBL" id="MXY93058.1"/>
    </source>
</evidence>
<dbReference type="SUPFAM" id="SSF50939">
    <property type="entry name" value="Sialidases"/>
    <property type="match status" value="1"/>
</dbReference>
<proteinExistence type="predicted"/>
<dbReference type="InterPro" id="IPR036278">
    <property type="entry name" value="Sialidase_sf"/>
</dbReference>
<name>A0A6B0YUC7_9CHLR</name>
<protein>
    <submittedName>
        <fullName evidence="1">Exo-alpha-sialidase</fullName>
    </submittedName>
</protein>
<comment type="caution">
    <text evidence="1">The sequence shown here is derived from an EMBL/GenBank/DDBJ whole genome shotgun (WGS) entry which is preliminary data.</text>
</comment>
<dbReference type="CDD" id="cd15482">
    <property type="entry name" value="Sialidase_non-viral"/>
    <property type="match status" value="1"/>
</dbReference>
<dbReference type="AlphaFoldDB" id="A0A6B0YUC7"/>